<dbReference type="EMBL" id="JADGKB010000167">
    <property type="protein sequence ID" value="KAJ3251782.1"/>
    <property type="molecule type" value="Genomic_DNA"/>
</dbReference>
<reference evidence="2" key="1">
    <citation type="submission" date="2020-05" db="EMBL/GenBank/DDBJ databases">
        <title>Phylogenomic resolution of chytrid fungi.</title>
        <authorList>
            <person name="Stajich J.E."/>
            <person name="Amses K."/>
            <person name="Simmons R."/>
            <person name="Seto K."/>
            <person name="Myers J."/>
            <person name="Bonds A."/>
            <person name="Quandt C.A."/>
            <person name="Barry K."/>
            <person name="Liu P."/>
            <person name="Grigoriev I."/>
            <person name="Longcore J.E."/>
            <person name="James T.Y."/>
        </authorList>
    </citation>
    <scope>NUCLEOTIDE SEQUENCE</scope>
    <source>
        <strain evidence="2">PLAUS21</strain>
    </source>
</reference>
<evidence type="ECO:0000256" key="1">
    <source>
        <dbReference type="ARBA" id="ARBA00022737"/>
    </source>
</evidence>
<dbReference type="Proteomes" id="UP001210925">
    <property type="component" value="Unassembled WGS sequence"/>
</dbReference>
<dbReference type="PANTHER" id="PTHR24111:SF0">
    <property type="entry name" value="LEUCINE-RICH REPEAT-CONTAINING PROTEIN"/>
    <property type="match status" value="1"/>
</dbReference>
<accession>A0AAD5Y4Y2</accession>
<dbReference type="PANTHER" id="PTHR24111">
    <property type="entry name" value="LEUCINE-RICH REPEAT-CONTAINING PROTEIN 34"/>
    <property type="match status" value="1"/>
</dbReference>
<dbReference type="Gene3D" id="3.80.10.10">
    <property type="entry name" value="Ribonuclease Inhibitor"/>
    <property type="match status" value="1"/>
</dbReference>
<dbReference type="InterPro" id="IPR032675">
    <property type="entry name" value="LRR_dom_sf"/>
</dbReference>
<dbReference type="InterPro" id="IPR052201">
    <property type="entry name" value="LRR-containing_regulator"/>
</dbReference>
<name>A0AAD5Y4Y2_9FUNG</name>
<keyword evidence="1" id="KW-0677">Repeat</keyword>
<evidence type="ECO:0000313" key="3">
    <source>
        <dbReference type="Proteomes" id="UP001210925"/>
    </source>
</evidence>
<evidence type="ECO:0000313" key="2">
    <source>
        <dbReference type="EMBL" id="KAJ3251782.1"/>
    </source>
</evidence>
<organism evidence="2 3">
    <name type="scientific">Boothiomyces macroporosus</name>
    <dbReference type="NCBI Taxonomy" id="261099"/>
    <lineage>
        <taxon>Eukaryota</taxon>
        <taxon>Fungi</taxon>
        <taxon>Fungi incertae sedis</taxon>
        <taxon>Chytridiomycota</taxon>
        <taxon>Chytridiomycota incertae sedis</taxon>
        <taxon>Chytridiomycetes</taxon>
        <taxon>Rhizophydiales</taxon>
        <taxon>Terramycetaceae</taxon>
        <taxon>Boothiomyces</taxon>
    </lineage>
</organism>
<dbReference type="InterPro" id="IPR001611">
    <property type="entry name" value="Leu-rich_rpt"/>
</dbReference>
<keyword evidence="3" id="KW-1185">Reference proteome</keyword>
<protein>
    <submittedName>
        <fullName evidence="2">Uncharacterized protein</fullName>
    </submittedName>
</protein>
<dbReference type="Pfam" id="PF13516">
    <property type="entry name" value="LRR_6"/>
    <property type="match status" value="2"/>
</dbReference>
<sequence length="456" mass="51232">MNSLSFISLKQALLGFKFQIVRLAPAIYSSLKGNIPAAKNVQVEVDFDTNCSEFIDMLNYGRITTITFNHIFAGQVFNKVSKFQNVNKLQFSGCSFGSYKILCQVLVKYDIKELEIYKNLDYQCAVMQEIFSTIHMTKLERATFKNCFINDQCVIYFARNLPCSGVSYLDLSFNQISDIGATALAGVLNSSQLKSLNLKGNQIGKLGLINISKALSCSKIQCVEIDTNRFDSDDWCILYNIIPKCKLKKLSARIYGEKSVLAFQQSLPQTDITELELDLYLEYLEAVLMAVSKSKVLKLSFLGYQPIHGKTLPLLLHSLPANELILKNSNLGENISLLLSNIKNSQIKHLRIRDTTIKHQDLSKVMLGGLDTLTFGLCEFQSSFLDKLAPIIIHSNIRKLIFEADLFSKEAILKFVGEIALSMLRVLKIGLEGNEKTQLRKEIKSMLANSSINVII</sequence>
<proteinExistence type="predicted"/>
<comment type="caution">
    <text evidence="2">The sequence shown here is derived from an EMBL/GenBank/DDBJ whole genome shotgun (WGS) entry which is preliminary data.</text>
</comment>
<dbReference type="AlphaFoldDB" id="A0AAD5Y4Y2"/>
<gene>
    <name evidence="2" type="ORF">HK103_002059</name>
</gene>
<dbReference type="SUPFAM" id="SSF52047">
    <property type="entry name" value="RNI-like"/>
    <property type="match status" value="1"/>
</dbReference>